<dbReference type="InterPro" id="IPR047140">
    <property type="entry name" value="LabA"/>
</dbReference>
<feature type="domain" description="NYN" evidence="1">
    <location>
        <begin position="4"/>
        <end position="65"/>
    </location>
</feature>
<organism evidence="2">
    <name type="scientific">marine sediment metagenome</name>
    <dbReference type="NCBI Taxonomy" id="412755"/>
    <lineage>
        <taxon>unclassified sequences</taxon>
        <taxon>metagenomes</taxon>
        <taxon>ecological metagenomes</taxon>
    </lineage>
</organism>
<dbReference type="EMBL" id="BARV01016631">
    <property type="protein sequence ID" value="GAI29245.1"/>
    <property type="molecule type" value="Genomic_DNA"/>
</dbReference>
<dbReference type="Pfam" id="PF01936">
    <property type="entry name" value="NYN"/>
    <property type="match status" value="1"/>
</dbReference>
<reference evidence="2" key="1">
    <citation type="journal article" date="2014" name="Front. Microbiol.">
        <title>High frequency of phylogenetically diverse reductive dehalogenase-homologous genes in deep subseafloor sedimentary metagenomes.</title>
        <authorList>
            <person name="Kawai M."/>
            <person name="Futagami T."/>
            <person name="Toyoda A."/>
            <person name="Takaki Y."/>
            <person name="Nishi S."/>
            <person name="Hori S."/>
            <person name="Arai W."/>
            <person name="Tsubouchi T."/>
            <person name="Morono Y."/>
            <person name="Uchiyama I."/>
            <person name="Ito T."/>
            <person name="Fujiyama A."/>
            <person name="Inagaki F."/>
            <person name="Takami H."/>
        </authorList>
    </citation>
    <scope>NUCLEOTIDE SEQUENCE</scope>
    <source>
        <strain evidence="2">Expedition CK06-06</strain>
    </source>
</reference>
<dbReference type="InterPro" id="IPR021139">
    <property type="entry name" value="NYN"/>
</dbReference>
<evidence type="ECO:0000259" key="1">
    <source>
        <dbReference type="Pfam" id="PF01936"/>
    </source>
</evidence>
<proteinExistence type="predicted"/>
<name>X1NR06_9ZZZZ</name>
<protein>
    <recommendedName>
        <fullName evidence="1">NYN domain-containing protein</fullName>
    </recommendedName>
</protein>
<sequence length="72" mass="8038">FKHKCNFDVEITIDALDNIGNYDCFVLASGDGDFVKLVKYLKGMRKKAVIIAPSERLSWNLEKGCQSSNLLG</sequence>
<accession>X1NR06</accession>
<dbReference type="AlphaFoldDB" id="X1NR06"/>
<dbReference type="PANTHER" id="PTHR35458">
    <property type="entry name" value="SLR0755 PROTEIN"/>
    <property type="match status" value="1"/>
</dbReference>
<comment type="caution">
    <text evidence="2">The sequence shown here is derived from an EMBL/GenBank/DDBJ whole genome shotgun (WGS) entry which is preliminary data.</text>
</comment>
<gene>
    <name evidence="2" type="ORF">S06H3_28494</name>
</gene>
<dbReference type="PANTHER" id="PTHR35458:SF2">
    <property type="entry name" value="SLR0755 PROTEIN"/>
    <property type="match status" value="1"/>
</dbReference>
<dbReference type="GO" id="GO:0004540">
    <property type="term" value="F:RNA nuclease activity"/>
    <property type="evidence" value="ECO:0007669"/>
    <property type="project" value="InterPro"/>
</dbReference>
<evidence type="ECO:0000313" key="2">
    <source>
        <dbReference type="EMBL" id="GAI29245.1"/>
    </source>
</evidence>
<dbReference type="Gene3D" id="3.40.50.1010">
    <property type="entry name" value="5'-nuclease"/>
    <property type="match status" value="1"/>
</dbReference>
<feature type="non-terminal residue" evidence="2">
    <location>
        <position position="1"/>
    </location>
</feature>